<dbReference type="NCBIfam" id="TIGR03905">
    <property type="entry name" value="TIGR03905_4_Cys"/>
    <property type="match status" value="1"/>
</dbReference>
<evidence type="ECO:0000313" key="8">
    <source>
        <dbReference type="Proteomes" id="UP000182471"/>
    </source>
</evidence>
<evidence type="ECO:0000313" key="7">
    <source>
        <dbReference type="EMBL" id="SER74819.1"/>
    </source>
</evidence>
<evidence type="ECO:0000256" key="2">
    <source>
        <dbReference type="ARBA" id="ARBA00012274"/>
    </source>
</evidence>
<sequence length="87" mass="9448">MFKYTYKTKGTCSSKIELELDGNIVRNVTFTGGCPGNLQAIPQLVEGMTVEEVVKRIKGIKCGVKNTSCGDQLAIACLEAYEKSKQA</sequence>
<feature type="domain" description="TSCPD" evidence="6">
    <location>
        <begin position="5"/>
        <end position="76"/>
    </location>
</feature>
<evidence type="ECO:0000256" key="4">
    <source>
        <dbReference type="ARBA" id="ARBA00022741"/>
    </source>
</evidence>
<protein>
    <recommendedName>
        <fullName evidence="2">ribonucleoside-diphosphate reductase</fullName>
        <ecNumber evidence="2">1.17.4.1</ecNumber>
    </recommendedName>
</protein>
<evidence type="ECO:0000256" key="5">
    <source>
        <dbReference type="ARBA" id="ARBA00047754"/>
    </source>
</evidence>
<dbReference type="EMBL" id="FOGW01000009">
    <property type="protein sequence ID" value="SER74819.1"/>
    <property type="molecule type" value="Genomic_DNA"/>
</dbReference>
<dbReference type="GO" id="GO:0071897">
    <property type="term" value="P:DNA biosynthetic process"/>
    <property type="evidence" value="ECO:0007669"/>
    <property type="project" value="UniProtKB-KW"/>
</dbReference>
<evidence type="ECO:0000259" key="6">
    <source>
        <dbReference type="Pfam" id="PF12637"/>
    </source>
</evidence>
<keyword evidence="8" id="KW-1185">Reference proteome</keyword>
<evidence type="ECO:0000256" key="1">
    <source>
        <dbReference type="ARBA" id="ARBA00007405"/>
    </source>
</evidence>
<comment type="similarity">
    <text evidence="1">Belongs to the ribonucleoside diphosphate reductase class-2 family.</text>
</comment>
<dbReference type="Pfam" id="PF12637">
    <property type="entry name" value="TSCPD"/>
    <property type="match status" value="1"/>
</dbReference>
<dbReference type="EC" id="1.17.4.1" evidence="2"/>
<evidence type="ECO:0000256" key="3">
    <source>
        <dbReference type="ARBA" id="ARBA00022634"/>
    </source>
</evidence>
<keyword evidence="4" id="KW-0547">Nucleotide-binding</keyword>
<dbReference type="InterPro" id="IPR024434">
    <property type="entry name" value="TSCPD_dom"/>
</dbReference>
<comment type="catalytic activity">
    <reaction evidence="5">
        <text>a 2'-deoxyribonucleoside 5'-diphosphate + [thioredoxin]-disulfide + H2O = a ribonucleoside 5'-diphosphate + [thioredoxin]-dithiol</text>
        <dbReference type="Rhea" id="RHEA:23252"/>
        <dbReference type="Rhea" id="RHEA-COMP:10698"/>
        <dbReference type="Rhea" id="RHEA-COMP:10700"/>
        <dbReference type="ChEBI" id="CHEBI:15377"/>
        <dbReference type="ChEBI" id="CHEBI:29950"/>
        <dbReference type="ChEBI" id="CHEBI:50058"/>
        <dbReference type="ChEBI" id="CHEBI:57930"/>
        <dbReference type="ChEBI" id="CHEBI:73316"/>
        <dbReference type="EC" id="1.17.4.1"/>
    </reaction>
</comment>
<dbReference type="GO" id="GO:0004748">
    <property type="term" value="F:ribonucleoside-diphosphate reductase activity, thioredoxin disulfide as acceptor"/>
    <property type="evidence" value="ECO:0007669"/>
    <property type="project" value="UniProtKB-EC"/>
</dbReference>
<name>A0A1H9RSC3_9FIRM</name>
<proteinExistence type="inferred from homology"/>
<dbReference type="InterPro" id="IPR023806">
    <property type="entry name" value="CHP03905"/>
</dbReference>
<dbReference type="AlphaFoldDB" id="A0A1H9RSC3"/>
<dbReference type="RefSeq" id="WP_034229875.1">
    <property type="nucleotide sequence ID" value="NZ_FOGW01000009.1"/>
</dbReference>
<accession>A0A1H9RSC3</accession>
<gene>
    <name evidence="7" type="ORF">SAMN02910429_00947</name>
</gene>
<dbReference type="GO" id="GO:0000166">
    <property type="term" value="F:nucleotide binding"/>
    <property type="evidence" value="ECO:0007669"/>
    <property type="project" value="UniProtKB-KW"/>
</dbReference>
<organism evidence="7 8">
    <name type="scientific">Lachnobacterium bovis</name>
    <dbReference type="NCBI Taxonomy" id="140626"/>
    <lineage>
        <taxon>Bacteria</taxon>
        <taxon>Bacillati</taxon>
        <taxon>Bacillota</taxon>
        <taxon>Clostridia</taxon>
        <taxon>Lachnospirales</taxon>
        <taxon>Lachnospiraceae</taxon>
        <taxon>Lachnobacterium</taxon>
    </lineage>
</organism>
<keyword evidence="3" id="KW-0237">DNA synthesis</keyword>
<dbReference type="Proteomes" id="UP000182471">
    <property type="component" value="Unassembled WGS sequence"/>
</dbReference>
<reference evidence="8" key="1">
    <citation type="submission" date="2016-10" db="EMBL/GenBank/DDBJ databases">
        <authorList>
            <person name="Varghese N."/>
            <person name="Submissions S."/>
        </authorList>
    </citation>
    <scope>NUCLEOTIDE SEQUENCE [LARGE SCALE GENOMIC DNA]</scope>
    <source>
        <strain evidence="8">S1b</strain>
    </source>
</reference>
<dbReference type="OrthoDB" id="9801525at2"/>